<evidence type="ECO:0000256" key="2">
    <source>
        <dbReference type="ARBA" id="ARBA00004664"/>
    </source>
</evidence>
<dbReference type="InterPro" id="IPR013785">
    <property type="entry name" value="Aldolase_TIM"/>
</dbReference>
<dbReference type="PANTHER" id="PTHR42894:SF1">
    <property type="entry name" value="N-(5'-PHOSPHORIBOSYL)ANTHRANILATE ISOMERASE"/>
    <property type="match status" value="1"/>
</dbReference>
<evidence type="ECO:0000259" key="11">
    <source>
        <dbReference type="Pfam" id="PF00697"/>
    </source>
</evidence>
<accession>A0AAJ1AKH6</accession>
<protein>
    <recommendedName>
        <fullName evidence="5 10">N-(5'-phosphoribosyl)anthranilate isomerase</fullName>
        <shortName evidence="10">PRAI</shortName>
        <ecNumber evidence="4 10">5.3.1.24</ecNumber>
    </recommendedName>
</protein>
<evidence type="ECO:0000256" key="7">
    <source>
        <dbReference type="ARBA" id="ARBA00022822"/>
    </source>
</evidence>
<dbReference type="SUPFAM" id="SSF51366">
    <property type="entry name" value="Ribulose-phoshate binding barrel"/>
    <property type="match status" value="1"/>
</dbReference>
<dbReference type="InterPro" id="IPR011060">
    <property type="entry name" value="RibuloseP-bd_barrel"/>
</dbReference>
<evidence type="ECO:0000256" key="5">
    <source>
        <dbReference type="ARBA" id="ARBA00022272"/>
    </source>
</evidence>
<organism evidence="12 13">
    <name type="scientific">Candidatus Methylomirabilis tolerans</name>
    <dbReference type="NCBI Taxonomy" id="3123416"/>
    <lineage>
        <taxon>Bacteria</taxon>
        <taxon>Candidatus Methylomirabilota</taxon>
        <taxon>Candidatus Methylomirabilia</taxon>
        <taxon>Candidatus Methylomirabilales</taxon>
        <taxon>Candidatus Methylomirabilaceae</taxon>
        <taxon>Candidatus Methylomirabilis</taxon>
    </lineage>
</organism>
<dbReference type="FunFam" id="3.20.20.70:FF:000075">
    <property type="entry name" value="Tryptophan biosynthesis protein TRP1"/>
    <property type="match status" value="1"/>
</dbReference>
<keyword evidence="6 10" id="KW-0028">Amino-acid biosynthesis</keyword>
<evidence type="ECO:0000256" key="1">
    <source>
        <dbReference type="ARBA" id="ARBA00001164"/>
    </source>
</evidence>
<keyword evidence="9 10" id="KW-0413">Isomerase</keyword>
<dbReference type="HAMAP" id="MF_00135">
    <property type="entry name" value="PRAI"/>
    <property type="match status" value="1"/>
</dbReference>
<dbReference type="EMBL" id="JAIOIU010000166">
    <property type="protein sequence ID" value="MBZ0161032.1"/>
    <property type="molecule type" value="Genomic_DNA"/>
</dbReference>
<gene>
    <name evidence="10" type="primary">trpF</name>
    <name evidence="12" type="ORF">K8G79_13030</name>
</gene>
<reference evidence="12 13" key="1">
    <citation type="journal article" date="2021" name="bioRxiv">
        <title>Unraveling nitrogen, sulfur and carbon metabolic pathways and microbial community transcriptional responses to substrate deprivation and toxicity stresses in a bioreactor mimicking anoxic brackish coastal sediment conditions.</title>
        <authorList>
            <person name="Martins P.D."/>
            <person name="Echeveste M.J."/>
            <person name="Arshad A."/>
            <person name="Kurth J."/>
            <person name="Ouboter H."/>
            <person name="Jetten M.S.M."/>
            <person name="Welte C.U."/>
        </authorList>
    </citation>
    <scope>NUCLEOTIDE SEQUENCE [LARGE SCALE GENOMIC DNA]</scope>
    <source>
        <strain evidence="12">MAG_38</strain>
    </source>
</reference>
<evidence type="ECO:0000256" key="9">
    <source>
        <dbReference type="ARBA" id="ARBA00023235"/>
    </source>
</evidence>
<dbReference type="GO" id="GO:0000162">
    <property type="term" value="P:L-tryptophan biosynthetic process"/>
    <property type="evidence" value="ECO:0007669"/>
    <property type="project" value="UniProtKB-UniRule"/>
</dbReference>
<evidence type="ECO:0000313" key="12">
    <source>
        <dbReference type="EMBL" id="MBZ0161032.1"/>
    </source>
</evidence>
<dbReference type="PANTHER" id="PTHR42894">
    <property type="entry name" value="N-(5'-PHOSPHORIBOSYL)ANTHRANILATE ISOMERASE"/>
    <property type="match status" value="1"/>
</dbReference>
<dbReference type="Pfam" id="PF00697">
    <property type="entry name" value="PRAI"/>
    <property type="match status" value="1"/>
</dbReference>
<keyword evidence="8 10" id="KW-0057">Aromatic amino acid biosynthesis</keyword>
<dbReference type="CDD" id="cd00405">
    <property type="entry name" value="PRAI"/>
    <property type="match status" value="1"/>
</dbReference>
<evidence type="ECO:0000256" key="3">
    <source>
        <dbReference type="ARBA" id="ARBA00007571"/>
    </source>
</evidence>
<dbReference type="Proteomes" id="UP001197609">
    <property type="component" value="Unassembled WGS sequence"/>
</dbReference>
<sequence length="207" mass="22681">MIRVKICGITSYEDARAAVEAGADALGFIFVRETPRYIEPEEVVAIAAQLPPFITTVGVFSNRTPDEVEQIVSRSGLSLAQLHGDESPADCRRLRTPFVKTIRVQGEHDLEALHTYPQARAFLLDTYVADQPGGTGRSFPWEIAAKAVRQARVILSGGLTPDNVALAVTQVRPYAVDVCSGVEASPGRKDYQKVREFIEQARKADAR</sequence>
<keyword evidence="7 10" id="KW-0822">Tryptophan biosynthesis</keyword>
<proteinExistence type="inferred from homology"/>
<evidence type="ECO:0000256" key="10">
    <source>
        <dbReference type="HAMAP-Rule" id="MF_00135"/>
    </source>
</evidence>
<comment type="catalytic activity">
    <reaction evidence="1 10">
        <text>N-(5-phospho-beta-D-ribosyl)anthranilate = 1-(2-carboxyphenylamino)-1-deoxy-D-ribulose 5-phosphate</text>
        <dbReference type="Rhea" id="RHEA:21540"/>
        <dbReference type="ChEBI" id="CHEBI:18277"/>
        <dbReference type="ChEBI" id="CHEBI:58613"/>
        <dbReference type="EC" id="5.3.1.24"/>
    </reaction>
</comment>
<evidence type="ECO:0000256" key="8">
    <source>
        <dbReference type="ARBA" id="ARBA00023141"/>
    </source>
</evidence>
<dbReference type="NCBIfam" id="NF002298">
    <property type="entry name" value="PRK01222.1-4"/>
    <property type="match status" value="1"/>
</dbReference>
<dbReference type="GO" id="GO:0004640">
    <property type="term" value="F:phosphoribosylanthranilate isomerase activity"/>
    <property type="evidence" value="ECO:0007669"/>
    <property type="project" value="UniProtKB-UniRule"/>
</dbReference>
<comment type="pathway">
    <text evidence="2 10">Amino-acid biosynthesis; L-tryptophan biosynthesis; L-tryptophan from chorismate: step 3/5.</text>
</comment>
<name>A0AAJ1AKH6_9BACT</name>
<comment type="caution">
    <text evidence="12">The sequence shown here is derived from an EMBL/GenBank/DDBJ whole genome shotgun (WGS) entry which is preliminary data.</text>
</comment>
<feature type="domain" description="N-(5'phosphoribosyl) anthranilate isomerase (PRAI)" evidence="11">
    <location>
        <begin position="4"/>
        <end position="199"/>
    </location>
</feature>
<comment type="similarity">
    <text evidence="3 10">Belongs to the TrpF family.</text>
</comment>
<dbReference type="InterPro" id="IPR001240">
    <property type="entry name" value="PRAI_dom"/>
</dbReference>
<evidence type="ECO:0000256" key="4">
    <source>
        <dbReference type="ARBA" id="ARBA00012572"/>
    </source>
</evidence>
<evidence type="ECO:0000256" key="6">
    <source>
        <dbReference type="ARBA" id="ARBA00022605"/>
    </source>
</evidence>
<dbReference type="AlphaFoldDB" id="A0AAJ1AKH6"/>
<dbReference type="EC" id="5.3.1.24" evidence="4 10"/>
<evidence type="ECO:0000313" key="13">
    <source>
        <dbReference type="Proteomes" id="UP001197609"/>
    </source>
</evidence>
<dbReference type="InterPro" id="IPR044643">
    <property type="entry name" value="TrpF_fam"/>
</dbReference>
<dbReference type="Gene3D" id="3.20.20.70">
    <property type="entry name" value="Aldolase class I"/>
    <property type="match status" value="1"/>
</dbReference>